<dbReference type="AlphaFoldDB" id="A0A7M5XD84"/>
<feature type="compositionally biased region" description="Basic and acidic residues" evidence="1">
    <location>
        <begin position="167"/>
        <end position="177"/>
    </location>
</feature>
<evidence type="ECO:0000313" key="2">
    <source>
        <dbReference type="EnsemblMetazoa" id="CLYHEMP020794.1"/>
    </source>
</evidence>
<name>A0A7M5XD84_9CNID</name>
<feature type="compositionally biased region" description="Basic residues" evidence="1">
    <location>
        <begin position="253"/>
        <end position="262"/>
    </location>
</feature>
<dbReference type="EnsemblMetazoa" id="CLYHEMT020794.1">
    <property type="protein sequence ID" value="CLYHEMP020794.1"/>
    <property type="gene ID" value="CLYHEMG020794"/>
</dbReference>
<protein>
    <submittedName>
        <fullName evidence="2">Uncharacterized protein</fullName>
    </submittedName>
</protein>
<accession>A0A7M5XD84</accession>
<feature type="compositionally biased region" description="Basic and acidic residues" evidence="1">
    <location>
        <begin position="239"/>
        <end position="251"/>
    </location>
</feature>
<keyword evidence="3" id="KW-1185">Reference proteome</keyword>
<reference evidence="2" key="1">
    <citation type="submission" date="2021-01" db="UniProtKB">
        <authorList>
            <consortium name="EnsemblMetazoa"/>
        </authorList>
    </citation>
    <scope>IDENTIFICATION</scope>
</reference>
<proteinExistence type="predicted"/>
<feature type="region of interest" description="Disordered" evidence="1">
    <location>
        <begin position="286"/>
        <end position="347"/>
    </location>
</feature>
<dbReference type="OrthoDB" id="5988409at2759"/>
<feature type="region of interest" description="Disordered" evidence="1">
    <location>
        <begin position="167"/>
        <end position="272"/>
    </location>
</feature>
<sequence length="455" mass="51968">MSMRNKVPTENLLNLNTEEVSTMLTDVLPPDVADHLVAQQMDGQLLYTLITTDDQFLTLDKMGLTARQILVFKSVYPNLTTDKPVPMTPCRAKVQNHIENMQQTTIRNQVARKWTGNSLPTFSKESQSNIEELTDFVKDLQKIPILKYLEEKTIRKKIVKIMSERRRAVRGGRDYEAPTKNASKPEKKARKKLDLGNNVTGDANTTANDGIDIQINSANKRKKNKEKTESSPNKKIRKSSMDPKEKKEYPKTPKQRKEKRKTSTQNDEDDRVDIFSQDLFGNQYKAIDPDETASLTSSPIKSPIKSLRNTPEKEKSDISDVGSPDYPPIPQQRKLQEESQDPFESMTQSLTEQYGVKDLSDEDLRNIAFFMTVMKPTLPEEPISKKDLLSTISKTDFKTSVRHSTDTIGTLFGGWLIEQKKVLPLAKHIKEYTDFYIDKIWALKSGILKRQKGKK</sequence>
<organism evidence="2 3">
    <name type="scientific">Clytia hemisphaerica</name>
    <dbReference type="NCBI Taxonomy" id="252671"/>
    <lineage>
        <taxon>Eukaryota</taxon>
        <taxon>Metazoa</taxon>
        <taxon>Cnidaria</taxon>
        <taxon>Hydrozoa</taxon>
        <taxon>Hydroidolina</taxon>
        <taxon>Leptothecata</taxon>
        <taxon>Obeliida</taxon>
        <taxon>Clytiidae</taxon>
        <taxon>Clytia</taxon>
    </lineage>
</organism>
<feature type="compositionally biased region" description="Polar residues" evidence="1">
    <location>
        <begin position="197"/>
        <end position="218"/>
    </location>
</feature>
<evidence type="ECO:0000256" key="1">
    <source>
        <dbReference type="SAM" id="MobiDB-lite"/>
    </source>
</evidence>
<evidence type="ECO:0000313" key="3">
    <source>
        <dbReference type="Proteomes" id="UP000594262"/>
    </source>
</evidence>
<dbReference type="Proteomes" id="UP000594262">
    <property type="component" value="Unplaced"/>
</dbReference>